<dbReference type="Pfam" id="PF04838">
    <property type="entry name" value="Baculo_LEF5"/>
    <property type="match status" value="1"/>
</dbReference>
<dbReference type="GO" id="GO:0006355">
    <property type="term" value="P:regulation of DNA-templated transcription"/>
    <property type="evidence" value="ECO:0007669"/>
    <property type="project" value="InterPro"/>
</dbReference>
<sequence>MAACNKQNVPFEKRVCVANNEPIHQHVDNDDDLGKSNDTKTLRDVFNVFAQFRKDKNYNGLIQYLISTYPKNVKNRTFNFAGGGHIFHTLYAYVPLVSTKERKQIRLDFIDKLMIKTQNDFKLYEDVIKLMGDNDLDTCPCELISARLQDNIVYTNNLQNKHFDAKPVKLKKEPIDALLSKNSINWKQSLKKKKINLINKSKVVVAAEKKLPDTTCNVPLTLEGVQLEPSCLHQINGYTVDSCKHQFVVMEKQLRAGDEAVSFLRVCVLCNVVDVNEKM</sequence>
<dbReference type="InterPro" id="IPR006923">
    <property type="entry name" value="Baculo_LEF5_N"/>
</dbReference>
<dbReference type="KEGG" id="vg:27429686"/>
<evidence type="ECO:0000313" key="3">
    <source>
        <dbReference type="EMBL" id="AKR17515.1"/>
    </source>
</evidence>
<dbReference type="EMBL" id="KR011718">
    <property type="protein sequence ID" value="AKR17515.1"/>
    <property type="molecule type" value="Genomic_DNA"/>
</dbReference>
<reference evidence="3 4" key="1">
    <citation type="submission" date="2015-03" db="EMBL/GenBank/DDBJ databases">
        <title>The complete genome sequence of Mocis sp. granulovirus.</title>
        <authorList>
            <person name="Ardisson-Araujo D.M.P."/>
            <person name="Melo F.L."/>
            <person name="Sosa-Gomez D.R."/>
            <person name="Ribeiro B.M."/>
        </authorList>
    </citation>
    <scope>NUCLEOTIDE SEQUENCE [LARGE SCALE GENOMIC DNA]</scope>
    <source>
        <strain evidence="3">Southern Brazil</strain>
    </source>
</reference>
<organism evidence="3 4">
    <name type="scientific">Mocis latipes granulovirus</name>
    <dbReference type="NCBI Taxonomy" id="2072024"/>
    <lineage>
        <taxon>Viruses</taxon>
        <taxon>Viruses incertae sedis</taxon>
        <taxon>Naldaviricetes</taxon>
        <taxon>Lefavirales</taxon>
        <taxon>Baculoviridae</taxon>
        <taxon>Betabaculovirus</taxon>
        <taxon>Betabaculovirus molatipedis</taxon>
    </lineage>
</organism>
<evidence type="ECO:0000259" key="2">
    <source>
        <dbReference type="Pfam" id="PF11792"/>
    </source>
</evidence>
<feature type="domain" description="Baculoviridae late expression factor 5 C-terminal" evidence="2">
    <location>
        <begin position="232"/>
        <end position="271"/>
    </location>
</feature>
<dbReference type="Pfam" id="PF11792">
    <property type="entry name" value="Baculo_LEF5_C"/>
    <property type="match status" value="1"/>
</dbReference>
<evidence type="ECO:0000313" key="4">
    <source>
        <dbReference type="Proteomes" id="UP000202962"/>
    </source>
</evidence>
<dbReference type="InterPro" id="IPR021758">
    <property type="entry name" value="Baculo_LEF5_C"/>
</dbReference>
<evidence type="ECO:0000259" key="1">
    <source>
        <dbReference type="Pfam" id="PF04838"/>
    </source>
</evidence>
<dbReference type="Proteomes" id="UP000202962">
    <property type="component" value="Segment"/>
</dbReference>
<feature type="domain" description="Baculoviridae late expression factor 5 N-terminal" evidence="1">
    <location>
        <begin position="44"/>
        <end position="194"/>
    </location>
</feature>
<keyword evidence="4" id="KW-1185">Reference proteome</keyword>
<dbReference type="OrthoDB" id="12882at10239"/>
<protein>
    <submittedName>
        <fullName evidence="3">LEF-5</fullName>
    </submittedName>
</protein>
<proteinExistence type="predicted"/>
<accession>A0A161C758</accession>
<name>A0A161C758_9BBAC</name>